<dbReference type="AlphaFoldDB" id="A0A2N5SDU8"/>
<keyword evidence="3" id="KW-1185">Reference proteome</keyword>
<dbReference type="Proteomes" id="UP000235388">
    <property type="component" value="Unassembled WGS sequence"/>
</dbReference>
<evidence type="ECO:0000313" key="1">
    <source>
        <dbReference type="EMBL" id="PLW11437.1"/>
    </source>
</evidence>
<gene>
    <name evidence="1" type="ORF">PCANC_21277</name>
    <name evidence="2" type="ORF">PCASD_01815</name>
</gene>
<comment type="caution">
    <text evidence="1">The sequence shown here is derived from an EMBL/GenBank/DDBJ whole genome shotgun (WGS) entry which is preliminary data.</text>
</comment>
<dbReference type="EMBL" id="PGCI01000012">
    <property type="protein sequence ID" value="PLW50121.1"/>
    <property type="molecule type" value="Genomic_DNA"/>
</dbReference>
<protein>
    <submittedName>
        <fullName evidence="1">Uncharacterized protein</fullName>
    </submittedName>
</protein>
<name>A0A2N5SDU8_9BASI</name>
<proteinExistence type="predicted"/>
<evidence type="ECO:0000313" key="2">
    <source>
        <dbReference type="EMBL" id="PLW50121.1"/>
    </source>
</evidence>
<reference evidence="3 4" key="1">
    <citation type="submission" date="2017-11" db="EMBL/GenBank/DDBJ databases">
        <title>De novo assembly and phasing of dikaryotic genomes from two isolates of Puccinia coronata f. sp. avenae, the causal agent of oat crown rust.</title>
        <authorList>
            <person name="Miller M.E."/>
            <person name="Zhang Y."/>
            <person name="Omidvar V."/>
            <person name="Sperschneider J."/>
            <person name="Schwessinger B."/>
            <person name="Raley C."/>
            <person name="Palmer J.M."/>
            <person name="Garnica D."/>
            <person name="Upadhyaya N."/>
            <person name="Rathjen J."/>
            <person name="Taylor J.M."/>
            <person name="Park R.F."/>
            <person name="Dodds P.N."/>
            <person name="Hirsch C.D."/>
            <person name="Kianian S.F."/>
            <person name="Figueroa M."/>
        </authorList>
    </citation>
    <scope>NUCLEOTIDE SEQUENCE [LARGE SCALE GENOMIC DNA]</scope>
    <source>
        <strain evidence="1">12NC29</strain>
        <strain evidence="2">12SD80</strain>
    </source>
</reference>
<evidence type="ECO:0000313" key="3">
    <source>
        <dbReference type="Proteomes" id="UP000235388"/>
    </source>
</evidence>
<sequence>MSWSSGRRRVGSAHLLPDARLIGYMHFCDSTRNQKYREQLGSKNPAARSMTDSTEF</sequence>
<organism evidence="1 3">
    <name type="scientific">Puccinia coronata f. sp. avenae</name>
    <dbReference type="NCBI Taxonomy" id="200324"/>
    <lineage>
        <taxon>Eukaryota</taxon>
        <taxon>Fungi</taxon>
        <taxon>Dikarya</taxon>
        <taxon>Basidiomycota</taxon>
        <taxon>Pucciniomycotina</taxon>
        <taxon>Pucciniomycetes</taxon>
        <taxon>Pucciniales</taxon>
        <taxon>Pucciniaceae</taxon>
        <taxon>Puccinia</taxon>
    </lineage>
</organism>
<dbReference type="Proteomes" id="UP000235392">
    <property type="component" value="Unassembled WGS sequence"/>
</dbReference>
<accession>A0A2N5SDU8</accession>
<dbReference type="EMBL" id="PGCJ01001020">
    <property type="protein sequence ID" value="PLW11437.1"/>
    <property type="molecule type" value="Genomic_DNA"/>
</dbReference>
<evidence type="ECO:0000313" key="4">
    <source>
        <dbReference type="Proteomes" id="UP000235392"/>
    </source>
</evidence>